<name>A0A9W4UJ98_9PLEO</name>
<dbReference type="PANTHER" id="PTHR43364:SF4">
    <property type="entry name" value="NAD(P)-LINKED OXIDOREDUCTASE SUPERFAMILY PROTEIN"/>
    <property type="match status" value="1"/>
</dbReference>
<dbReference type="GO" id="GO:0016491">
    <property type="term" value="F:oxidoreductase activity"/>
    <property type="evidence" value="ECO:0007669"/>
    <property type="project" value="UniProtKB-KW"/>
</dbReference>
<keyword evidence="1" id="KW-0560">Oxidoreductase</keyword>
<keyword evidence="4" id="KW-1185">Reference proteome</keyword>
<dbReference type="OrthoDB" id="48988at2759"/>
<dbReference type="Gene3D" id="3.20.20.100">
    <property type="entry name" value="NADP-dependent oxidoreductase domain"/>
    <property type="match status" value="1"/>
</dbReference>
<dbReference type="Pfam" id="PF00248">
    <property type="entry name" value="Aldo_ket_red"/>
    <property type="match status" value="1"/>
</dbReference>
<dbReference type="AlphaFoldDB" id="A0A9W4UJ98"/>
<accession>A0A9W4UJ98</accession>
<feature type="domain" description="NADP-dependent oxidoreductase" evidence="2">
    <location>
        <begin position="45"/>
        <end position="351"/>
    </location>
</feature>
<dbReference type="Proteomes" id="UP001152607">
    <property type="component" value="Unassembled WGS sequence"/>
</dbReference>
<dbReference type="EMBL" id="CAOQHR010000006">
    <property type="protein sequence ID" value="CAI6336714.1"/>
    <property type="molecule type" value="Genomic_DNA"/>
</dbReference>
<organism evidence="3 4">
    <name type="scientific">Periconia digitata</name>
    <dbReference type="NCBI Taxonomy" id="1303443"/>
    <lineage>
        <taxon>Eukaryota</taxon>
        <taxon>Fungi</taxon>
        <taxon>Dikarya</taxon>
        <taxon>Ascomycota</taxon>
        <taxon>Pezizomycotina</taxon>
        <taxon>Dothideomycetes</taxon>
        <taxon>Pleosporomycetidae</taxon>
        <taxon>Pleosporales</taxon>
        <taxon>Massarineae</taxon>
        <taxon>Periconiaceae</taxon>
        <taxon>Periconia</taxon>
    </lineage>
</organism>
<protein>
    <recommendedName>
        <fullName evidence="2">NADP-dependent oxidoreductase domain-containing protein</fullName>
    </recommendedName>
</protein>
<dbReference type="PANTHER" id="PTHR43364">
    <property type="entry name" value="NADH-SPECIFIC METHYLGLYOXAL REDUCTASE-RELATED"/>
    <property type="match status" value="1"/>
</dbReference>
<dbReference type="InterPro" id="IPR023210">
    <property type="entry name" value="NADP_OxRdtase_dom"/>
</dbReference>
<evidence type="ECO:0000256" key="1">
    <source>
        <dbReference type="ARBA" id="ARBA00023002"/>
    </source>
</evidence>
<gene>
    <name evidence="3" type="ORF">PDIGIT_LOCUS9820</name>
</gene>
<evidence type="ECO:0000313" key="3">
    <source>
        <dbReference type="EMBL" id="CAI6336714.1"/>
    </source>
</evidence>
<dbReference type="CDD" id="cd19075">
    <property type="entry name" value="AKR_AKR7A1-5"/>
    <property type="match status" value="1"/>
</dbReference>
<evidence type="ECO:0000259" key="2">
    <source>
        <dbReference type="Pfam" id="PF00248"/>
    </source>
</evidence>
<dbReference type="SUPFAM" id="SSF51430">
    <property type="entry name" value="NAD(P)-linked oxidoreductase"/>
    <property type="match status" value="1"/>
</dbReference>
<dbReference type="InterPro" id="IPR036812">
    <property type="entry name" value="NAD(P)_OxRdtase_dom_sf"/>
</dbReference>
<proteinExistence type="predicted"/>
<evidence type="ECO:0000313" key="4">
    <source>
        <dbReference type="Proteomes" id="UP001152607"/>
    </source>
</evidence>
<dbReference type="InterPro" id="IPR050523">
    <property type="entry name" value="AKR_Detox_Biosynth"/>
</dbReference>
<reference evidence="3" key="1">
    <citation type="submission" date="2023-01" db="EMBL/GenBank/DDBJ databases">
        <authorList>
            <person name="Van Ghelder C."/>
            <person name="Rancurel C."/>
        </authorList>
    </citation>
    <scope>NUCLEOTIDE SEQUENCE</scope>
    <source>
        <strain evidence="3">CNCM I-4278</strain>
    </source>
</reference>
<sequence>MRSAFFAHTTLIFDLHNPTSDHIPGYRSQLSTYRNESIMEFPQFILGASQFGATWTEQQAVELAPTAKDAQITRLDTSPIYPMHNQGASEKYIGAGSYASKGFKIDTKVLFAADGKGHITPEAVEKSITASLERIGVGKLNVFYVHAPDHTTPIATQAAAMDAQHKKGRFAHLGVSNFSIAMLQEWLDVADEKNYVKPTVFQGHYNLLNRTYEKELFPFLKKHGIEFVAYSPLAGGFLTGKLTLAKDEEELKGTRFEVAQTNIPGMIYRNWFDKPSMHDAVRKLAKACEPHGVSVAEASVRWLVFHSSLVGWEGSGVIIGPSRLAQYEMYISSRSQGKLPEDLVGEIEGLWEGVREDAASIVDFGGK</sequence>
<comment type="caution">
    <text evidence="3">The sequence shown here is derived from an EMBL/GenBank/DDBJ whole genome shotgun (WGS) entry which is preliminary data.</text>
</comment>